<keyword evidence="4" id="KW-0963">Cytoplasm</keyword>
<dbReference type="PANTHER" id="PTHR42866:SF2">
    <property type="entry name" value="3-DEOXY-MANNO-OCTULOSONATE CYTIDYLYLTRANSFERASE, MITOCHONDRIAL"/>
    <property type="match status" value="1"/>
</dbReference>
<dbReference type="InterPro" id="IPR003329">
    <property type="entry name" value="Cytidylyl_trans"/>
</dbReference>
<dbReference type="PANTHER" id="PTHR42866">
    <property type="entry name" value="3-DEOXY-MANNO-OCTULOSONATE CYTIDYLYLTRANSFERASE"/>
    <property type="match status" value="1"/>
</dbReference>
<keyword evidence="3 4" id="KW-0448">Lipopolysaccharide biosynthesis</keyword>
<comment type="catalytic activity">
    <reaction evidence="4">
        <text>3-deoxy-alpha-D-manno-oct-2-ulosonate + CTP = CMP-3-deoxy-beta-D-manno-octulosonate + diphosphate</text>
        <dbReference type="Rhea" id="RHEA:23448"/>
        <dbReference type="ChEBI" id="CHEBI:33019"/>
        <dbReference type="ChEBI" id="CHEBI:37563"/>
        <dbReference type="ChEBI" id="CHEBI:85986"/>
        <dbReference type="ChEBI" id="CHEBI:85987"/>
        <dbReference type="EC" id="2.7.7.38"/>
    </reaction>
</comment>
<dbReference type="EMBL" id="JAMQBK010000055">
    <property type="protein sequence ID" value="MCM2372835.1"/>
    <property type="molecule type" value="Genomic_DNA"/>
</dbReference>
<proteinExistence type="inferred from homology"/>
<dbReference type="NCBIfam" id="NF003952">
    <property type="entry name" value="PRK05450.1-5"/>
    <property type="match status" value="1"/>
</dbReference>
<keyword evidence="2 4" id="KW-0548">Nucleotidyltransferase</keyword>
<evidence type="ECO:0000313" key="5">
    <source>
        <dbReference type="EMBL" id="MCM2372835.1"/>
    </source>
</evidence>
<gene>
    <name evidence="4 5" type="primary">kdsB</name>
    <name evidence="5" type="ORF">NB063_19650</name>
</gene>
<dbReference type="CDD" id="cd02517">
    <property type="entry name" value="CMP-KDO-Synthetase"/>
    <property type="match status" value="1"/>
</dbReference>
<keyword evidence="6" id="KW-1185">Reference proteome</keyword>
<organism evidence="5 6">
    <name type="scientific">Aporhodopirellula aestuarii</name>
    <dbReference type="NCBI Taxonomy" id="2950107"/>
    <lineage>
        <taxon>Bacteria</taxon>
        <taxon>Pseudomonadati</taxon>
        <taxon>Planctomycetota</taxon>
        <taxon>Planctomycetia</taxon>
        <taxon>Pirellulales</taxon>
        <taxon>Pirellulaceae</taxon>
        <taxon>Aporhodopirellula</taxon>
    </lineage>
</organism>
<evidence type="ECO:0000256" key="1">
    <source>
        <dbReference type="ARBA" id="ARBA00022679"/>
    </source>
</evidence>
<dbReference type="HAMAP" id="MF_00057">
    <property type="entry name" value="KdsB"/>
    <property type="match status" value="1"/>
</dbReference>
<evidence type="ECO:0000256" key="4">
    <source>
        <dbReference type="HAMAP-Rule" id="MF_00057"/>
    </source>
</evidence>
<comment type="subcellular location">
    <subcellularLocation>
        <location evidence="4">Cytoplasm</location>
    </subcellularLocation>
</comment>
<evidence type="ECO:0000256" key="2">
    <source>
        <dbReference type="ARBA" id="ARBA00022695"/>
    </source>
</evidence>
<reference evidence="5 6" key="1">
    <citation type="journal article" date="2022" name="Syst. Appl. Microbiol.">
        <title>Rhodopirellula aestuarii sp. nov., a novel member of the genus Rhodopirellula isolated from brackish sediments collected in the Tagus River estuary, Portugal.</title>
        <authorList>
            <person name="Vitorino I.R."/>
            <person name="Klimek D."/>
            <person name="Calusinska M."/>
            <person name="Lobo-da-Cunha A."/>
            <person name="Vasconcelos V."/>
            <person name="Lage O.M."/>
        </authorList>
    </citation>
    <scope>NUCLEOTIDE SEQUENCE [LARGE SCALE GENOMIC DNA]</scope>
    <source>
        <strain evidence="5 6">ICT_H3.1</strain>
    </source>
</reference>
<accession>A0ABT0U8I2</accession>
<dbReference type="InterPro" id="IPR004528">
    <property type="entry name" value="KdsB"/>
</dbReference>
<comment type="caution">
    <text evidence="5">The sequence shown here is derived from an EMBL/GenBank/DDBJ whole genome shotgun (WGS) entry which is preliminary data.</text>
</comment>
<comment type="pathway">
    <text evidence="4">Nucleotide-sugar biosynthesis; CMP-3-deoxy-D-manno-octulosonate biosynthesis; CMP-3-deoxy-D-manno-octulosonate from 3-deoxy-D-manno-octulosonate and CTP: step 1/1.</text>
</comment>
<dbReference type="GO" id="GO:0008690">
    <property type="term" value="F:3-deoxy-manno-octulosonate cytidylyltransferase activity"/>
    <property type="evidence" value="ECO:0007669"/>
    <property type="project" value="UniProtKB-EC"/>
</dbReference>
<dbReference type="SUPFAM" id="SSF53448">
    <property type="entry name" value="Nucleotide-diphospho-sugar transferases"/>
    <property type="match status" value="1"/>
</dbReference>
<dbReference type="EC" id="2.7.7.38" evidence="4"/>
<dbReference type="NCBIfam" id="TIGR00466">
    <property type="entry name" value="kdsB"/>
    <property type="match status" value="1"/>
</dbReference>
<dbReference type="Proteomes" id="UP001202961">
    <property type="component" value="Unassembled WGS sequence"/>
</dbReference>
<evidence type="ECO:0000256" key="3">
    <source>
        <dbReference type="ARBA" id="ARBA00022985"/>
    </source>
</evidence>
<comment type="similarity">
    <text evidence="4">Belongs to the KdsB family.</text>
</comment>
<comment type="function">
    <text evidence="4">Activates KDO (a required 8-carbon sugar) for incorporation into bacterial lipopolysaccharide in Gram-negative bacteria.</text>
</comment>
<name>A0ABT0U8I2_9BACT</name>
<dbReference type="InterPro" id="IPR029044">
    <property type="entry name" value="Nucleotide-diphossugar_trans"/>
</dbReference>
<dbReference type="RefSeq" id="WP_250930470.1">
    <property type="nucleotide sequence ID" value="NZ_JAMQBK010000055.1"/>
</dbReference>
<sequence length="250" mass="27465">MKTMIVIPARLASSRLSEKLLLRAGGKSVLQHTYEAARRAKVTDQVIVAADDPRIVAEVDSFGGEARLTSVNCQSGTDRIAEIALMHDDVDVFVNVQGDEPEIDPAAIDAVAELLQSRVEADIATAACAIDTIDKLNDPGCVKIVMGNEDRAIYFSRSVVPHARDGGSEALLQAEVPVYWHHIGLYAYRRDFLLWFATQPPGRLEQIEKLEQLRAIEAGICIVVAPVSEAARGIDTLEDFRVFRDRIEEA</sequence>
<keyword evidence="1 4" id="KW-0808">Transferase</keyword>
<protein>
    <recommendedName>
        <fullName evidence="4">3-deoxy-manno-octulosonate cytidylyltransferase</fullName>
        <ecNumber evidence="4">2.7.7.38</ecNumber>
    </recommendedName>
    <alternativeName>
        <fullName evidence="4">CMP-2-keto-3-deoxyoctulosonic acid synthase</fullName>
        <shortName evidence="4">CKS</shortName>
        <shortName evidence="4">CMP-KDO synthase</shortName>
    </alternativeName>
</protein>
<evidence type="ECO:0000313" key="6">
    <source>
        <dbReference type="Proteomes" id="UP001202961"/>
    </source>
</evidence>
<dbReference type="Pfam" id="PF02348">
    <property type="entry name" value="CTP_transf_3"/>
    <property type="match status" value="1"/>
</dbReference>
<dbReference type="Gene3D" id="3.90.550.10">
    <property type="entry name" value="Spore Coat Polysaccharide Biosynthesis Protein SpsA, Chain A"/>
    <property type="match status" value="1"/>
</dbReference>
<dbReference type="NCBIfam" id="NF003950">
    <property type="entry name" value="PRK05450.1-3"/>
    <property type="match status" value="1"/>
</dbReference>